<dbReference type="Gene3D" id="3.30.565.60">
    <property type="match status" value="1"/>
</dbReference>
<protein>
    <submittedName>
        <fullName evidence="2">DNA binding domain-containing protein</fullName>
    </submittedName>
</protein>
<dbReference type="InterPro" id="IPR038461">
    <property type="entry name" value="Schlafen_AlbA_2_dom_sf"/>
</dbReference>
<dbReference type="Proteomes" id="UP001203761">
    <property type="component" value="Unassembled WGS sequence"/>
</dbReference>
<dbReference type="RefSeq" id="WP_249738551.1">
    <property type="nucleotide sequence ID" value="NZ_JAKNCJ010000014.1"/>
</dbReference>
<comment type="caution">
    <text evidence="2">The sequence shown here is derived from an EMBL/GenBank/DDBJ whole genome shotgun (WGS) entry which is preliminary data.</text>
</comment>
<dbReference type="EMBL" id="JAKNCJ010000014">
    <property type="protein sequence ID" value="MCL6424478.1"/>
    <property type="molecule type" value="Genomic_DNA"/>
</dbReference>
<sequence>MSWDAPAVLALIEKMRAHRGDFTGVEVKRGAGGVPDLAATLCAFGNMPDGGVVIVGLDERAGFAITGVKDPAAVEHAIASQARQAVTPPVAVTFETLAIAGKQIVVAEVQGLSAHQRPCKTGGRAYLRQADGDYAMSAAEEQQLLAVRDRPRYDAGPVERAAIGNLDPHLVNGFVSAVRATSRRLRDVDDETLLRRRGVLDADSDRVTLAGLYALGEYPQQFAPSLSVTAAVVTEPGSADRLVDLVHLDGPVPDLLDASMEWVRRNLRTGVRVGVDGHNYDHPELPLGAVRELIANALVHRDLGPHTQTKRVEIRVLPDRLVITSPGGLWGVSREQLGTAAGKSAVNEHLYGICAYLSTSQGARVIEGEGGGIGEVQRALHEWPADPPIFIDQAVTFTAVLMRPRAELGPQAPAPHAQSGDPQTRILTVLAAGALDRNSIIERTGLTRSQTRYALEKLIATDRLAMHGGLGARNTTYSLAEED</sequence>
<dbReference type="InterPro" id="IPR007421">
    <property type="entry name" value="Schlafen_AlbA_2_dom"/>
</dbReference>
<feature type="domain" description="Schlafen AlbA-2" evidence="1">
    <location>
        <begin position="25"/>
        <end position="136"/>
    </location>
</feature>
<organism evidence="2 3">
    <name type="scientific">Brachybacterium equifaecis</name>
    <dbReference type="NCBI Taxonomy" id="2910770"/>
    <lineage>
        <taxon>Bacteria</taxon>
        <taxon>Bacillati</taxon>
        <taxon>Actinomycetota</taxon>
        <taxon>Actinomycetes</taxon>
        <taxon>Micrococcales</taxon>
        <taxon>Dermabacteraceae</taxon>
        <taxon>Brachybacterium</taxon>
    </lineage>
</organism>
<keyword evidence="3" id="KW-1185">Reference proteome</keyword>
<accession>A0ABT0R4Y4</accession>
<dbReference type="Pfam" id="PF13749">
    <property type="entry name" value="HATPase_c_4"/>
    <property type="match status" value="1"/>
</dbReference>
<dbReference type="Pfam" id="PF04326">
    <property type="entry name" value="SLFN_AlbA_2"/>
    <property type="match status" value="1"/>
</dbReference>
<gene>
    <name evidence="2" type="ORF">Bequi_14010</name>
</gene>
<dbReference type="InterPro" id="IPR038475">
    <property type="entry name" value="RecG_C_sf"/>
</dbReference>
<evidence type="ECO:0000313" key="3">
    <source>
        <dbReference type="Proteomes" id="UP001203761"/>
    </source>
</evidence>
<dbReference type="Gene3D" id="3.30.950.30">
    <property type="entry name" value="Schlafen, AAA domain"/>
    <property type="match status" value="1"/>
</dbReference>
<reference evidence="2" key="1">
    <citation type="submission" date="2022-02" db="EMBL/GenBank/DDBJ databases">
        <authorList>
            <person name="Lee M."/>
            <person name="Kim S.-J."/>
            <person name="Jung M.-Y."/>
        </authorList>
    </citation>
    <scope>NUCLEOTIDE SEQUENCE</scope>
    <source>
        <strain evidence="2">JHP9</strain>
    </source>
</reference>
<dbReference type="PANTHER" id="PTHR30595">
    <property type="entry name" value="GLPR-RELATED TRANSCRIPTIONAL REPRESSOR"/>
    <property type="match status" value="1"/>
</dbReference>
<evidence type="ECO:0000259" key="1">
    <source>
        <dbReference type="Pfam" id="PF04326"/>
    </source>
</evidence>
<dbReference type="PANTHER" id="PTHR30595:SF6">
    <property type="entry name" value="SCHLAFEN ALBA-2 DOMAIN-CONTAINING PROTEIN"/>
    <property type="match status" value="1"/>
</dbReference>
<name>A0ABT0R4Y4_9MICO</name>
<proteinExistence type="predicted"/>
<evidence type="ECO:0000313" key="2">
    <source>
        <dbReference type="EMBL" id="MCL6424478.1"/>
    </source>
</evidence>